<proteinExistence type="predicted"/>
<dbReference type="AlphaFoldDB" id="A0A7C1SP44"/>
<sequence>MDEMKKIWITVAIVAGSILIGGLMFAPGLVGAHTSTGGVMKQGMMGYGMMGQEQNMFEECEEMMEWVTGGKPQAGEALTQEDAASIVEDYLEEINNPNLKVGEVERTADEDYLVEIVTKDGSLVDKLEVNRLSGWIHSIYAE</sequence>
<name>A0A7C1SP44_UNCC3</name>
<accession>A0A7C1SP44</accession>
<reference evidence="1" key="1">
    <citation type="journal article" date="2020" name="mSystems">
        <title>Genome- and Community-Level Interaction Insights into Carbon Utilization and Element Cycling Functions of Hydrothermarchaeota in Hydrothermal Sediment.</title>
        <authorList>
            <person name="Zhou Z."/>
            <person name="Liu Y."/>
            <person name="Xu W."/>
            <person name="Pan J."/>
            <person name="Luo Z.H."/>
            <person name="Li M."/>
        </authorList>
    </citation>
    <scope>NUCLEOTIDE SEQUENCE [LARGE SCALE GENOMIC DNA]</scope>
    <source>
        <strain evidence="1">HyVt-369</strain>
    </source>
</reference>
<protein>
    <submittedName>
        <fullName evidence="1">Uncharacterized protein</fullName>
    </submittedName>
</protein>
<comment type="caution">
    <text evidence="1">The sequence shown here is derived from an EMBL/GenBank/DDBJ whole genome shotgun (WGS) entry which is preliminary data.</text>
</comment>
<evidence type="ECO:0000313" key="1">
    <source>
        <dbReference type="EMBL" id="HEB13772.1"/>
    </source>
</evidence>
<organism evidence="1">
    <name type="scientific">candidate division CPR3 bacterium</name>
    <dbReference type="NCBI Taxonomy" id="2268181"/>
    <lineage>
        <taxon>Bacteria</taxon>
        <taxon>Bacteria division CPR3</taxon>
    </lineage>
</organism>
<dbReference type="Proteomes" id="UP000885695">
    <property type="component" value="Unassembled WGS sequence"/>
</dbReference>
<dbReference type="EMBL" id="DRHL01000125">
    <property type="protein sequence ID" value="HEB13772.1"/>
    <property type="molecule type" value="Genomic_DNA"/>
</dbReference>
<gene>
    <name evidence="1" type="ORF">ENI13_02195</name>
</gene>